<dbReference type="PIRSF" id="PIRSF005522">
    <property type="entry name" value="UCP005522"/>
    <property type="match status" value="1"/>
</dbReference>
<feature type="domain" description="Circularly permuted ATP-grasp type 2" evidence="1">
    <location>
        <begin position="91"/>
        <end position="466"/>
    </location>
</feature>
<name>G6XEW1_9PROT</name>
<organism evidence="2 3">
    <name type="scientific">Gluconobacter morbifer G707</name>
    <dbReference type="NCBI Taxonomy" id="1088869"/>
    <lineage>
        <taxon>Bacteria</taxon>
        <taxon>Pseudomonadati</taxon>
        <taxon>Pseudomonadota</taxon>
        <taxon>Alphaproteobacteria</taxon>
        <taxon>Acetobacterales</taxon>
        <taxon>Acetobacteraceae</taxon>
        <taxon>Gluconobacter</taxon>
    </lineage>
</organism>
<comment type="caution">
    <text evidence="2">The sequence shown here is derived from an EMBL/GenBank/DDBJ whole genome shotgun (WGS) entry which is preliminary data.</text>
</comment>
<accession>G6XEW1</accession>
<dbReference type="InterPro" id="IPR016450">
    <property type="entry name" value="UCP005522"/>
</dbReference>
<dbReference type="PANTHER" id="PTHR34595">
    <property type="entry name" value="BLR5612 PROTEIN"/>
    <property type="match status" value="1"/>
</dbReference>
<dbReference type="SUPFAM" id="SSF56059">
    <property type="entry name" value="Glutathione synthetase ATP-binding domain-like"/>
    <property type="match status" value="1"/>
</dbReference>
<proteinExistence type="predicted"/>
<dbReference type="OrthoDB" id="9804079at2"/>
<reference evidence="2 3" key="1">
    <citation type="submission" date="2011-10" db="EMBL/GenBank/DDBJ databases">
        <title>Genome sequence of Gluconobacter morbifer G707, isolated from Drosophila gut.</title>
        <authorList>
            <person name="Lee W.-J."/>
            <person name="Kim E.-K."/>
        </authorList>
    </citation>
    <scope>NUCLEOTIDE SEQUENCE [LARGE SCALE GENOMIC DNA]</scope>
    <source>
        <strain evidence="2 3">G707</strain>
    </source>
</reference>
<dbReference type="Gene3D" id="3.40.50.11290">
    <property type="match status" value="1"/>
</dbReference>
<dbReference type="PATRIC" id="fig|1088869.3.peg.24"/>
<evidence type="ECO:0000259" key="1">
    <source>
        <dbReference type="Pfam" id="PF14403"/>
    </source>
</evidence>
<sequence length="490" mass="54663">MKTSVLPSQIQEAGIFSAYRQPEFFCELMNRGKELPEALRVIQQRLAHLDIRELRHRTSKAETQLYRLGITFTVYSDQRAIDRVLPFDVIPRVLTAQEWGFIEKGVQQRVRAINLFLWDIYHDRNILRDGIIPADLVLKNPCYCQAMVGIDVPGGVYVHIDGTDLIRDKNGRFLVLEDNARTPSGVSYVIENRHMMLRLMPDLASGIPLRSVEDYGLRLHRTLCDVAPEGIVDPQVVLLSPGIYNSAYFEHVFLAREMGVPLVEGRDLLVEDHRVYMRTVAGLRPVHAIYRRIDDAYLDPLAFNPESLLGVPGLVEAYRRGNVTIANALGTGVADDKAVYAYMPRIIRYYLNEDAILDSVETHICAEPEGLAFTLANLEKLVVKPVGESGGYGLLIGPHASAHELEEFRERLLANPSNYISQPVIDLSVAPTLCDAGVEARHVDLRPFALTGKSTWVLPGGLSRVALRKGSLVVNSSQGGGSKDTWVMSV</sequence>
<keyword evidence="3" id="KW-1185">Reference proteome</keyword>
<dbReference type="RefSeq" id="WP_008850177.1">
    <property type="nucleotide sequence ID" value="NZ_AGQV01000001.1"/>
</dbReference>
<dbReference type="AlphaFoldDB" id="G6XEW1"/>
<dbReference type="EMBL" id="AGQV01000001">
    <property type="protein sequence ID" value="EHH68719.1"/>
    <property type="molecule type" value="Genomic_DNA"/>
</dbReference>
<protein>
    <recommendedName>
        <fullName evidence="1">Circularly permuted ATP-grasp type 2 domain-containing protein</fullName>
    </recommendedName>
</protein>
<dbReference type="Pfam" id="PF14403">
    <property type="entry name" value="CP_ATPgrasp_2"/>
    <property type="match status" value="1"/>
</dbReference>
<evidence type="ECO:0000313" key="3">
    <source>
        <dbReference type="Proteomes" id="UP000004949"/>
    </source>
</evidence>
<dbReference type="Proteomes" id="UP000004949">
    <property type="component" value="Unassembled WGS sequence"/>
</dbReference>
<gene>
    <name evidence="2" type="ORF">GMO_00260</name>
</gene>
<dbReference type="PANTHER" id="PTHR34595:SF7">
    <property type="entry name" value="SLL1039 PROTEIN"/>
    <property type="match status" value="1"/>
</dbReference>
<dbReference type="InterPro" id="IPR051680">
    <property type="entry name" value="ATP-dep_Glu-Cys_Ligase-2"/>
</dbReference>
<dbReference type="Gene3D" id="3.30.1490.270">
    <property type="match status" value="1"/>
</dbReference>
<dbReference type="InterPro" id="IPR025841">
    <property type="entry name" value="CP_ATPgrasp_2"/>
</dbReference>
<dbReference type="STRING" id="1088869.GMO_00260"/>
<dbReference type="eggNOG" id="COG2308">
    <property type="taxonomic scope" value="Bacteria"/>
</dbReference>
<evidence type="ECO:0000313" key="2">
    <source>
        <dbReference type="EMBL" id="EHH68719.1"/>
    </source>
</evidence>